<evidence type="ECO:0000313" key="2">
    <source>
        <dbReference type="Proteomes" id="UP000784294"/>
    </source>
</evidence>
<keyword evidence="2" id="KW-1185">Reference proteome</keyword>
<proteinExistence type="predicted"/>
<dbReference type="Proteomes" id="UP000784294">
    <property type="component" value="Unassembled WGS sequence"/>
</dbReference>
<reference evidence="1" key="1">
    <citation type="submission" date="2018-11" db="EMBL/GenBank/DDBJ databases">
        <authorList>
            <consortium name="Pathogen Informatics"/>
        </authorList>
    </citation>
    <scope>NUCLEOTIDE SEQUENCE</scope>
</reference>
<dbReference type="AlphaFoldDB" id="A0A3S5BVL9"/>
<evidence type="ECO:0000313" key="1">
    <source>
        <dbReference type="EMBL" id="VEL20395.1"/>
    </source>
</evidence>
<organism evidence="1 2">
    <name type="scientific">Protopolystoma xenopodis</name>
    <dbReference type="NCBI Taxonomy" id="117903"/>
    <lineage>
        <taxon>Eukaryota</taxon>
        <taxon>Metazoa</taxon>
        <taxon>Spiralia</taxon>
        <taxon>Lophotrochozoa</taxon>
        <taxon>Platyhelminthes</taxon>
        <taxon>Monogenea</taxon>
        <taxon>Polyopisthocotylea</taxon>
        <taxon>Polystomatidea</taxon>
        <taxon>Polystomatidae</taxon>
        <taxon>Protopolystoma</taxon>
    </lineage>
</organism>
<comment type="caution">
    <text evidence="1">The sequence shown here is derived from an EMBL/GenBank/DDBJ whole genome shotgun (WGS) entry which is preliminary data.</text>
</comment>
<name>A0A3S5BVL9_9PLAT</name>
<gene>
    <name evidence="1" type="ORF">PXEA_LOCUS13835</name>
</gene>
<protein>
    <submittedName>
        <fullName evidence="1">Uncharacterized protein</fullName>
    </submittedName>
</protein>
<sequence length="194" mass="21836">MPSWSFLYEHLQDWHAPSIWTSKISSLNCDSLFSTGDAKPENYPIYDYQEKHCTPKLSEISKLPILGLPGLENIMNVALHREASTDIRTDDEDSFADEDEMNGDEKVDQNERLSIGSNENGLLTSKYTTPVDLITLDSDLLLTAGQIAESARLIASFLSWRLSVGLSYLPLPRLTHAFVSCLFEQLLCFAFLSR</sequence>
<accession>A0A3S5BVL9</accession>
<dbReference type="EMBL" id="CAAALY010046254">
    <property type="protein sequence ID" value="VEL20395.1"/>
    <property type="molecule type" value="Genomic_DNA"/>
</dbReference>